<proteinExistence type="predicted"/>
<dbReference type="HOGENOM" id="CLU_042937_1_1_1"/>
<dbReference type="STRING" id="341663.Q0CR28"/>
<feature type="coiled-coil region" evidence="1">
    <location>
        <begin position="239"/>
        <end position="266"/>
    </location>
</feature>
<sequence>MHKLVVPKLSGAHRFACLALYRALLRQSAYLPTTTPELGTCKWLVQHRFRKYKGIQSPSQVANALRAGYEAFTICTNQALDLFHSASLGNQHDINRITNLISENERIREQRAIRQRALSKANPPKPLSPRQRQKEESRRFQEQTARRHPDATSIFSRPRFIVNGRRKVPVLVNARGVPFLRIKKPQPKNLSGVIRTKLEKRWKRIERRDRLQLQLLFCKDEDFWDSLTTESGAEQERWVDEVKKGLSEVNRQIQESDKKNKEIAEAMWKVVLAERDLAAKEQQEASTDT</sequence>
<reference evidence="5" key="1">
    <citation type="submission" date="2005-09" db="EMBL/GenBank/DDBJ databases">
        <title>Annotation of the Aspergillus terreus NIH2624 genome.</title>
        <authorList>
            <person name="Birren B.W."/>
            <person name="Lander E.S."/>
            <person name="Galagan J.E."/>
            <person name="Nusbaum C."/>
            <person name="Devon K."/>
            <person name="Henn M."/>
            <person name="Ma L.-J."/>
            <person name="Jaffe D.B."/>
            <person name="Butler J."/>
            <person name="Alvarez P."/>
            <person name="Gnerre S."/>
            <person name="Grabherr M."/>
            <person name="Kleber M."/>
            <person name="Mauceli E.W."/>
            <person name="Brockman W."/>
            <person name="Rounsley S."/>
            <person name="Young S.K."/>
            <person name="LaButti K."/>
            <person name="Pushparaj V."/>
            <person name="DeCaprio D."/>
            <person name="Crawford M."/>
            <person name="Koehrsen M."/>
            <person name="Engels R."/>
            <person name="Montgomery P."/>
            <person name="Pearson M."/>
            <person name="Howarth C."/>
            <person name="Larson L."/>
            <person name="Luoma S."/>
            <person name="White J."/>
            <person name="Alvarado L."/>
            <person name="Kodira C.D."/>
            <person name="Zeng Q."/>
            <person name="Oleary S."/>
            <person name="Yandava C."/>
            <person name="Denning D.W."/>
            <person name="Nierman W.C."/>
            <person name="Milne T."/>
            <person name="Madden K."/>
        </authorList>
    </citation>
    <scope>NUCLEOTIDE SEQUENCE [LARGE SCALE GENOMIC DNA]</scope>
    <source>
        <strain evidence="5">NIH 2624 / FGSC A1156</strain>
    </source>
</reference>
<dbReference type="CDD" id="cd20273">
    <property type="entry name" value="Complex1_LYR_unchar"/>
    <property type="match status" value="1"/>
</dbReference>
<dbReference type="InterPro" id="IPR046896">
    <property type="entry name" value="Cup1-like_N"/>
</dbReference>
<feature type="domain" description="Complex 1 LYR protein" evidence="3">
    <location>
        <begin position="16"/>
        <end position="72"/>
    </location>
</feature>
<evidence type="ECO:0000313" key="5">
    <source>
        <dbReference type="Proteomes" id="UP000007963"/>
    </source>
</evidence>
<name>Q0CR28_ASPTN</name>
<dbReference type="AlphaFoldDB" id="Q0CR28"/>
<dbReference type="Pfam" id="PF05347">
    <property type="entry name" value="Complex1_LYR"/>
    <property type="match status" value="1"/>
</dbReference>
<evidence type="ECO:0000313" key="4">
    <source>
        <dbReference type="EMBL" id="EAU35658.1"/>
    </source>
</evidence>
<dbReference type="GeneID" id="4318465"/>
<dbReference type="InterPro" id="IPR008011">
    <property type="entry name" value="Complex1_LYR_dom"/>
</dbReference>
<dbReference type="OMA" id="KKSTQHR"/>
<feature type="region of interest" description="Disordered" evidence="2">
    <location>
        <begin position="116"/>
        <end position="149"/>
    </location>
</feature>
<dbReference type="VEuPathDB" id="FungiDB:ATEG_03856"/>
<dbReference type="eggNOG" id="ENOG502S4VH">
    <property type="taxonomic scope" value="Eukaryota"/>
</dbReference>
<evidence type="ECO:0000259" key="3">
    <source>
        <dbReference type="Pfam" id="PF05347"/>
    </source>
</evidence>
<feature type="compositionally biased region" description="Basic and acidic residues" evidence="2">
    <location>
        <begin position="132"/>
        <end position="149"/>
    </location>
</feature>
<evidence type="ECO:0000256" key="1">
    <source>
        <dbReference type="SAM" id="Coils"/>
    </source>
</evidence>
<dbReference type="EMBL" id="CH476598">
    <property type="protein sequence ID" value="EAU35658.1"/>
    <property type="molecule type" value="Genomic_DNA"/>
</dbReference>
<gene>
    <name evidence="4" type="ORF">ATEG_03856</name>
</gene>
<dbReference type="Proteomes" id="UP000007963">
    <property type="component" value="Unassembled WGS sequence"/>
</dbReference>
<dbReference type="OrthoDB" id="6508832at2759"/>
<organism evidence="4 5">
    <name type="scientific">Aspergillus terreus (strain NIH 2624 / FGSC A1156)</name>
    <dbReference type="NCBI Taxonomy" id="341663"/>
    <lineage>
        <taxon>Eukaryota</taxon>
        <taxon>Fungi</taxon>
        <taxon>Dikarya</taxon>
        <taxon>Ascomycota</taxon>
        <taxon>Pezizomycotina</taxon>
        <taxon>Eurotiomycetes</taxon>
        <taxon>Eurotiomycetidae</taxon>
        <taxon>Eurotiales</taxon>
        <taxon>Aspergillaceae</taxon>
        <taxon>Aspergillus</taxon>
        <taxon>Aspergillus subgen. Circumdati</taxon>
    </lineage>
</organism>
<accession>Q0CR28</accession>
<dbReference type="RefSeq" id="XP_001213034.1">
    <property type="nucleotide sequence ID" value="XM_001213034.1"/>
</dbReference>
<protein>
    <recommendedName>
        <fullName evidence="3">Complex 1 LYR protein domain-containing protein</fullName>
    </recommendedName>
</protein>
<evidence type="ECO:0000256" key="2">
    <source>
        <dbReference type="SAM" id="MobiDB-lite"/>
    </source>
</evidence>
<keyword evidence="1" id="KW-0175">Coiled coil</keyword>